<dbReference type="Proteomes" id="UP000728032">
    <property type="component" value="Unassembled WGS sequence"/>
</dbReference>
<dbReference type="GO" id="GO:0005739">
    <property type="term" value="C:mitochondrion"/>
    <property type="evidence" value="ECO:0007669"/>
    <property type="project" value="TreeGrafter"/>
</dbReference>
<name>A0A7R9LPP0_9ACAR</name>
<dbReference type="GO" id="GO:0070991">
    <property type="term" value="F:medium-chain fatty acyl-CoA dehydrogenase activity"/>
    <property type="evidence" value="ECO:0007669"/>
    <property type="project" value="TreeGrafter"/>
</dbReference>
<dbReference type="InterPro" id="IPR006091">
    <property type="entry name" value="Acyl-CoA_Oxase/DH_mid-dom"/>
</dbReference>
<dbReference type="PANTHER" id="PTHR48083">
    <property type="entry name" value="MEDIUM-CHAIN SPECIFIC ACYL-COA DEHYDROGENASE, MITOCHONDRIAL-RELATED"/>
    <property type="match status" value="1"/>
</dbReference>
<evidence type="ECO:0000256" key="6">
    <source>
        <dbReference type="ARBA" id="ARBA00023002"/>
    </source>
</evidence>
<gene>
    <name evidence="11" type="ORF">ONB1V03_LOCUS4660</name>
</gene>
<dbReference type="Pfam" id="PF00441">
    <property type="entry name" value="Acyl-CoA_dh_1"/>
    <property type="match status" value="1"/>
</dbReference>
<evidence type="ECO:0000313" key="11">
    <source>
        <dbReference type="EMBL" id="CAD7644417.1"/>
    </source>
</evidence>
<dbReference type="InterPro" id="IPR013786">
    <property type="entry name" value="AcylCoA_DH/ox_N"/>
</dbReference>
<dbReference type="InterPro" id="IPR046373">
    <property type="entry name" value="Acyl-CoA_Oxase/DH_mid-dom_sf"/>
</dbReference>
<organism evidence="11">
    <name type="scientific">Oppiella nova</name>
    <dbReference type="NCBI Taxonomy" id="334625"/>
    <lineage>
        <taxon>Eukaryota</taxon>
        <taxon>Metazoa</taxon>
        <taxon>Ecdysozoa</taxon>
        <taxon>Arthropoda</taxon>
        <taxon>Chelicerata</taxon>
        <taxon>Arachnida</taxon>
        <taxon>Acari</taxon>
        <taxon>Acariformes</taxon>
        <taxon>Sarcoptiformes</taxon>
        <taxon>Oribatida</taxon>
        <taxon>Brachypylina</taxon>
        <taxon>Oppioidea</taxon>
        <taxon>Oppiidae</taxon>
        <taxon>Oppiella</taxon>
    </lineage>
</organism>
<feature type="domain" description="Acyl-CoA dehydrogenase/oxidase C-terminal" evidence="8">
    <location>
        <begin position="269"/>
        <end position="418"/>
    </location>
</feature>
<comment type="similarity">
    <text evidence="2 7">Belongs to the acyl-CoA dehydrogenase family.</text>
</comment>
<comment type="cofactor">
    <cofactor evidence="1 7">
        <name>FAD</name>
        <dbReference type="ChEBI" id="CHEBI:57692"/>
    </cofactor>
</comment>
<keyword evidence="12" id="KW-1185">Reference proteome</keyword>
<dbReference type="GO" id="GO:0050660">
    <property type="term" value="F:flavin adenine dinucleotide binding"/>
    <property type="evidence" value="ECO:0007669"/>
    <property type="project" value="InterPro"/>
</dbReference>
<feature type="domain" description="Acyl-CoA dehydrogenase/oxidase N-terminal" evidence="10">
    <location>
        <begin position="42"/>
        <end position="150"/>
    </location>
</feature>
<evidence type="ECO:0000259" key="8">
    <source>
        <dbReference type="Pfam" id="PF00441"/>
    </source>
</evidence>
<dbReference type="Gene3D" id="1.10.540.10">
    <property type="entry name" value="Acyl-CoA dehydrogenase/oxidase, N-terminal domain"/>
    <property type="match status" value="1"/>
</dbReference>
<keyword evidence="6 7" id="KW-0560">Oxidoreductase</keyword>
<reference evidence="11" key="1">
    <citation type="submission" date="2020-11" db="EMBL/GenBank/DDBJ databases">
        <authorList>
            <person name="Tran Van P."/>
        </authorList>
    </citation>
    <scope>NUCLEOTIDE SEQUENCE</scope>
</reference>
<dbReference type="InterPro" id="IPR009075">
    <property type="entry name" value="AcylCo_DH/oxidase_C"/>
</dbReference>
<keyword evidence="5 7" id="KW-0274">FAD</keyword>
<dbReference type="PANTHER" id="PTHR48083:SF2">
    <property type="entry name" value="MEDIUM-CHAIN SPECIFIC ACYL-COA DEHYDROGENASE, MITOCHONDRIAL"/>
    <property type="match status" value="1"/>
</dbReference>
<dbReference type="InterPro" id="IPR036250">
    <property type="entry name" value="AcylCo_DH-like_C"/>
</dbReference>
<dbReference type="PIRSF" id="PIRSF016578">
    <property type="entry name" value="HsaA"/>
    <property type="match status" value="1"/>
</dbReference>
<evidence type="ECO:0000259" key="10">
    <source>
        <dbReference type="Pfam" id="PF02771"/>
    </source>
</evidence>
<proteinExistence type="inferred from homology"/>
<dbReference type="Gene3D" id="2.40.110.10">
    <property type="entry name" value="Butyryl-CoA Dehydrogenase, subunit A, domain 2"/>
    <property type="match status" value="1"/>
</dbReference>
<evidence type="ECO:0000313" key="12">
    <source>
        <dbReference type="Proteomes" id="UP000728032"/>
    </source>
</evidence>
<dbReference type="SUPFAM" id="SSF56645">
    <property type="entry name" value="Acyl-CoA dehydrogenase NM domain-like"/>
    <property type="match status" value="1"/>
</dbReference>
<evidence type="ECO:0000256" key="4">
    <source>
        <dbReference type="ARBA" id="ARBA00022630"/>
    </source>
</evidence>
<dbReference type="OrthoDB" id="434771at2759"/>
<dbReference type="InterPro" id="IPR037069">
    <property type="entry name" value="AcylCoA_DH/ox_N_sf"/>
</dbReference>
<dbReference type="InterPro" id="IPR006089">
    <property type="entry name" value="Acyl-CoA_DH_CS"/>
</dbReference>
<dbReference type="EMBL" id="OC916489">
    <property type="protein sequence ID" value="CAD7644417.1"/>
    <property type="molecule type" value="Genomic_DNA"/>
</dbReference>
<feature type="domain" description="Acyl-CoA oxidase/dehydrogenase middle" evidence="9">
    <location>
        <begin position="158"/>
        <end position="257"/>
    </location>
</feature>
<evidence type="ECO:0000256" key="3">
    <source>
        <dbReference type="ARBA" id="ARBA00019125"/>
    </source>
</evidence>
<dbReference type="AlphaFoldDB" id="A0A7R9LPP0"/>
<evidence type="ECO:0000256" key="5">
    <source>
        <dbReference type="ARBA" id="ARBA00022827"/>
    </source>
</evidence>
<dbReference type="GO" id="GO:0051793">
    <property type="term" value="P:medium-chain fatty acid catabolic process"/>
    <property type="evidence" value="ECO:0007669"/>
    <property type="project" value="TreeGrafter"/>
</dbReference>
<evidence type="ECO:0000256" key="2">
    <source>
        <dbReference type="ARBA" id="ARBA00009347"/>
    </source>
</evidence>
<keyword evidence="4 7" id="KW-0285">Flavoprotein</keyword>
<dbReference type="FunFam" id="1.20.140.10:FF:000011">
    <property type="entry name" value="Medium-chain specific acyl-CoA dehydrogenase, mitochondrial"/>
    <property type="match status" value="1"/>
</dbReference>
<evidence type="ECO:0000256" key="1">
    <source>
        <dbReference type="ARBA" id="ARBA00001974"/>
    </source>
</evidence>
<dbReference type="Pfam" id="PF02771">
    <property type="entry name" value="Acyl-CoA_dh_N"/>
    <property type="match status" value="1"/>
</dbReference>
<dbReference type="PROSITE" id="PS00072">
    <property type="entry name" value="ACYL_COA_DH_1"/>
    <property type="match status" value="1"/>
</dbReference>
<protein>
    <recommendedName>
        <fullName evidence="3">Medium-chain specific acyl-CoA dehydrogenase, mitochondrial</fullName>
    </recommendedName>
</protein>
<dbReference type="FunFam" id="1.10.540.10:FF:000026">
    <property type="entry name" value="Acyl-CoA dehydrogenase medium chain"/>
    <property type="match status" value="1"/>
</dbReference>
<sequence length="425" mass="46601">MCSLVPRVLGLSLVRNPKCLTHNVWKRLNSNETTGGYNFELTSEQKSLQELAQKFAKEEIIPRAPHYDQTGDFPWDLVKQAHELGLRNAGVPTKYGGLGLRLFDSCLLGEALSYGCSGIGTAIGSNALPQAPVILFGNEEQKREYLGRMTGADVLCAAYCVTEPGAGSDVAGVKTHAVRNKDGDYVLNGQKMWITSAGVANWYFVLARTDPNPNAPKRKAFTGFIVEANSVGVVVGRKEDMLGQRASDTRGVTFENVVVPKSNVLAAEGMGFRIAMGAFDLTRAPVGCKAVGLAQRAYDESVKWCFERHTFGVPIREHQAIQFMLADMAIGVETARMAVRRACWAYDTGRRNTYWASIAKCWAGDVANRVAADAVQIFGGAGFSREYPVEKLLRDAKVYQIYEGTAQIQRIIIARELLSEAKKFL</sequence>
<evidence type="ECO:0000259" key="9">
    <source>
        <dbReference type="Pfam" id="PF02770"/>
    </source>
</evidence>
<dbReference type="InterPro" id="IPR009100">
    <property type="entry name" value="AcylCoA_DH/oxidase_NM_dom_sf"/>
</dbReference>
<dbReference type="PROSITE" id="PS00073">
    <property type="entry name" value="ACYL_COA_DH_2"/>
    <property type="match status" value="1"/>
</dbReference>
<dbReference type="Gene3D" id="1.20.140.10">
    <property type="entry name" value="Butyryl-CoA Dehydrogenase, subunit A, domain 3"/>
    <property type="match status" value="1"/>
</dbReference>
<dbReference type="Pfam" id="PF02770">
    <property type="entry name" value="Acyl-CoA_dh_M"/>
    <property type="match status" value="1"/>
</dbReference>
<accession>A0A7R9LPP0</accession>
<dbReference type="SUPFAM" id="SSF47203">
    <property type="entry name" value="Acyl-CoA dehydrogenase C-terminal domain-like"/>
    <property type="match status" value="1"/>
</dbReference>
<dbReference type="InterPro" id="IPR050741">
    <property type="entry name" value="Acyl-CoA_dehydrogenase"/>
</dbReference>
<dbReference type="EMBL" id="CAJPVJ010001664">
    <property type="protein sequence ID" value="CAG2165114.1"/>
    <property type="molecule type" value="Genomic_DNA"/>
</dbReference>
<dbReference type="FunFam" id="2.40.110.10:FF:000001">
    <property type="entry name" value="Acyl-CoA dehydrogenase, mitochondrial"/>
    <property type="match status" value="1"/>
</dbReference>
<evidence type="ECO:0000256" key="7">
    <source>
        <dbReference type="RuleBase" id="RU362125"/>
    </source>
</evidence>